<dbReference type="InParanoid" id="A0A5N4A980"/>
<dbReference type="AlphaFoldDB" id="A0A5N4A980"/>
<protein>
    <submittedName>
        <fullName evidence="2">Uncharacterized protein</fullName>
    </submittedName>
</protein>
<dbReference type="Gene3D" id="1.10.238.20">
    <property type="entry name" value="Pheromone/general odorant binding protein domain"/>
    <property type="match status" value="1"/>
</dbReference>
<dbReference type="SUPFAM" id="SSF47565">
    <property type="entry name" value="Insect pheromone/odorant-binding proteins"/>
    <property type="match status" value="1"/>
</dbReference>
<dbReference type="InterPro" id="IPR006170">
    <property type="entry name" value="PBP/GOBP"/>
</dbReference>
<feature type="chain" id="PRO_5024272457" evidence="1">
    <location>
        <begin position="20"/>
        <end position="142"/>
    </location>
</feature>
<feature type="signal peptide" evidence="1">
    <location>
        <begin position="1"/>
        <end position="19"/>
    </location>
</feature>
<gene>
    <name evidence="2" type="ORF">PPYR_13469</name>
</gene>
<reference evidence="2 3" key="1">
    <citation type="journal article" date="2018" name="Elife">
        <title>Firefly genomes illuminate parallel origins of bioluminescence in beetles.</title>
        <authorList>
            <person name="Fallon T.R."/>
            <person name="Lower S.E."/>
            <person name="Chang C.H."/>
            <person name="Bessho-Uehara M."/>
            <person name="Martin G.J."/>
            <person name="Bewick A.J."/>
            <person name="Behringer M."/>
            <person name="Debat H.J."/>
            <person name="Wong I."/>
            <person name="Day J.C."/>
            <person name="Suvorov A."/>
            <person name="Silva C.J."/>
            <person name="Stanger-Hall K.F."/>
            <person name="Hall D.W."/>
            <person name="Schmitz R.J."/>
            <person name="Nelson D.R."/>
            <person name="Lewis S.M."/>
            <person name="Shigenobu S."/>
            <person name="Bybee S.M."/>
            <person name="Larracuente A.M."/>
            <person name="Oba Y."/>
            <person name="Weng J.K."/>
        </authorList>
    </citation>
    <scope>NUCLEOTIDE SEQUENCE [LARGE SCALE GENOMIC DNA]</scope>
    <source>
        <strain evidence="2">1611_PpyrPB1</strain>
        <tissue evidence="2">Whole body</tissue>
    </source>
</reference>
<dbReference type="InterPro" id="IPR036728">
    <property type="entry name" value="PBP_GOBP_sf"/>
</dbReference>
<organism evidence="2 3">
    <name type="scientific">Photinus pyralis</name>
    <name type="common">Common eastern firefly</name>
    <name type="synonym">Lampyris pyralis</name>
    <dbReference type="NCBI Taxonomy" id="7054"/>
    <lineage>
        <taxon>Eukaryota</taxon>
        <taxon>Metazoa</taxon>
        <taxon>Ecdysozoa</taxon>
        <taxon>Arthropoda</taxon>
        <taxon>Hexapoda</taxon>
        <taxon>Insecta</taxon>
        <taxon>Pterygota</taxon>
        <taxon>Neoptera</taxon>
        <taxon>Endopterygota</taxon>
        <taxon>Coleoptera</taxon>
        <taxon>Polyphaga</taxon>
        <taxon>Elateriformia</taxon>
        <taxon>Elateroidea</taxon>
        <taxon>Lampyridae</taxon>
        <taxon>Lampyrinae</taxon>
        <taxon>Photinus</taxon>
    </lineage>
</organism>
<dbReference type="Pfam" id="PF01395">
    <property type="entry name" value="PBP_GOBP"/>
    <property type="match status" value="1"/>
</dbReference>
<keyword evidence="1" id="KW-0732">Signal</keyword>
<dbReference type="GO" id="GO:0005549">
    <property type="term" value="F:odorant binding"/>
    <property type="evidence" value="ECO:0007669"/>
    <property type="project" value="InterPro"/>
</dbReference>
<keyword evidence="3" id="KW-1185">Reference proteome</keyword>
<proteinExistence type="predicted"/>
<evidence type="ECO:0000313" key="3">
    <source>
        <dbReference type="Proteomes" id="UP000327044"/>
    </source>
</evidence>
<dbReference type="Proteomes" id="UP000327044">
    <property type="component" value="Unassembled WGS sequence"/>
</dbReference>
<accession>A0A5N4A980</accession>
<name>A0A5N4A980_PHOPY</name>
<dbReference type="EMBL" id="VVIM01000009">
    <property type="protein sequence ID" value="KAB0793849.1"/>
    <property type="molecule type" value="Genomic_DNA"/>
</dbReference>
<evidence type="ECO:0000256" key="1">
    <source>
        <dbReference type="SAM" id="SignalP"/>
    </source>
</evidence>
<sequence>MNKSLICYTLSLCLVKALCVEIPDAMIDETTATCMKEVGVDKQALLKTIDENMLIVNKDEDTVKMLECQIGKRHFYDASGNFDKDNTIKSLAEGLVAFDKDEGERQALAIRIFDECTNSTIENQVDRLIEFHNCAMPIILQH</sequence>
<comment type="caution">
    <text evidence="2">The sequence shown here is derived from an EMBL/GenBank/DDBJ whole genome shotgun (WGS) entry which is preliminary data.</text>
</comment>
<evidence type="ECO:0000313" key="2">
    <source>
        <dbReference type="EMBL" id="KAB0793849.1"/>
    </source>
</evidence>